<dbReference type="SUPFAM" id="SSF46689">
    <property type="entry name" value="Homeodomain-like"/>
    <property type="match status" value="1"/>
</dbReference>
<protein>
    <submittedName>
        <fullName evidence="6">AcrR family transcriptional regulator</fullName>
    </submittedName>
</protein>
<dbReference type="InterPro" id="IPR001647">
    <property type="entry name" value="HTH_TetR"/>
</dbReference>
<evidence type="ECO:0000256" key="4">
    <source>
        <dbReference type="PROSITE-ProRule" id="PRU00335"/>
    </source>
</evidence>
<dbReference type="PANTHER" id="PTHR30055:SF234">
    <property type="entry name" value="HTH-TYPE TRANSCRIPTIONAL REGULATOR BETI"/>
    <property type="match status" value="1"/>
</dbReference>
<keyword evidence="2 4" id="KW-0238">DNA-binding</keyword>
<dbReference type="PROSITE" id="PS50977">
    <property type="entry name" value="HTH_TETR_2"/>
    <property type="match status" value="1"/>
</dbReference>
<keyword evidence="3" id="KW-0804">Transcription</keyword>
<sequence>MPQPQPAGFNRKSPIQGRAKQTVATILEATARILTEEGSERLTTNHLARRAGFSIGTIYQYFPNREAIVLALVERQRAEVERRVKAVLAGGEDAGPEARIAQIVRTLHQAFAVHRAPQRRLVQALLRLAATQGIPTPPDTVARAIFTIWRDAKGGRAPGESDVFVLTQSLFETLRQATLQSSPLLGTVDFEEALLRMVFGCLRGASQS</sequence>
<dbReference type="RefSeq" id="WP_184262700.1">
    <property type="nucleotide sequence ID" value="NZ_JACHIH010000053.1"/>
</dbReference>
<evidence type="ECO:0000313" key="6">
    <source>
        <dbReference type="EMBL" id="MBB5049932.1"/>
    </source>
</evidence>
<keyword evidence="7" id="KW-1185">Reference proteome</keyword>
<dbReference type="InterPro" id="IPR009057">
    <property type="entry name" value="Homeodomain-like_sf"/>
</dbReference>
<dbReference type="EMBL" id="JACHIH010000053">
    <property type="protein sequence ID" value="MBB5049932.1"/>
    <property type="molecule type" value="Genomic_DNA"/>
</dbReference>
<dbReference type="Gene3D" id="1.10.357.10">
    <property type="entry name" value="Tetracycline Repressor, domain 2"/>
    <property type="match status" value="1"/>
</dbReference>
<organism evidence="6 7">
    <name type="scientific">Rhodopseudomonas rhenobacensis</name>
    <dbReference type="NCBI Taxonomy" id="87461"/>
    <lineage>
        <taxon>Bacteria</taxon>
        <taxon>Pseudomonadati</taxon>
        <taxon>Pseudomonadota</taxon>
        <taxon>Alphaproteobacteria</taxon>
        <taxon>Hyphomicrobiales</taxon>
        <taxon>Nitrobacteraceae</taxon>
        <taxon>Rhodopseudomonas</taxon>
    </lineage>
</organism>
<reference evidence="6 7" key="1">
    <citation type="submission" date="2020-08" db="EMBL/GenBank/DDBJ databases">
        <title>Genomic Encyclopedia of Type Strains, Phase IV (KMG-IV): sequencing the most valuable type-strain genomes for metagenomic binning, comparative biology and taxonomic classification.</title>
        <authorList>
            <person name="Goeker M."/>
        </authorList>
    </citation>
    <scope>NUCLEOTIDE SEQUENCE [LARGE SCALE GENOMIC DNA]</scope>
    <source>
        <strain evidence="6 7">DSM 12706</strain>
    </source>
</reference>
<feature type="domain" description="HTH tetR-type" evidence="5">
    <location>
        <begin position="20"/>
        <end position="80"/>
    </location>
</feature>
<evidence type="ECO:0000256" key="2">
    <source>
        <dbReference type="ARBA" id="ARBA00023125"/>
    </source>
</evidence>
<dbReference type="PANTHER" id="PTHR30055">
    <property type="entry name" value="HTH-TYPE TRANSCRIPTIONAL REGULATOR RUTR"/>
    <property type="match status" value="1"/>
</dbReference>
<gene>
    <name evidence="6" type="ORF">HNR60_004717</name>
</gene>
<proteinExistence type="predicted"/>
<evidence type="ECO:0000256" key="1">
    <source>
        <dbReference type="ARBA" id="ARBA00023015"/>
    </source>
</evidence>
<dbReference type="Pfam" id="PF00440">
    <property type="entry name" value="TetR_N"/>
    <property type="match status" value="1"/>
</dbReference>
<dbReference type="InterPro" id="IPR050109">
    <property type="entry name" value="HTH-type_TetR-like_transc_reg"/>
</dbReference>
<comment type="caution">
    <text evidence="6">The sequence shown here is derived from an EMBL/GenBank/DDBJ whole genome shotgun (WGS) entry which is preliminary data.</text>
</comment>
<feature type="DNA-binding region" description="H-T-H motif" evidence="4">
    <location>
        <begin position="43"/>
        <end position="62"/>
    </location>
</feature>
<dbReference type="PRINTS" id="PR00455">
    <property type="entry name" value="HTHTETR"/>
</dbReference>
<evidence type="ECO:0000313" key="7">
    <source>
        <dbReference type="Proteomes" id="UP000542353"/>
    </source>
</evidence>
<evidence type="ECO:0000259" key="5">
    <source>
        <dbReference type="PROSITE" id="PS50977"/>
    </source>
</evidence>
<keyword evidence="1" id="KW-0805">Transcription regulation</keyword>
<name>A0A7W7Z9E5_9BRAD</name>
<dbReference type="Proteomes" id="UP000542353">
    <property type="component" value="Unassembled WGS sequence"/>
</dbReference>
<evidence type="ECO:0000256" key="3">
    <source>
        <dbReference type="ARBA" id="ARBA00023163"/>
    </source>
</evidence>
<dbReference type="AlphaFoldDB" id="A0A7W7Z9E5"/>
<dbReference type="GO" id="GO:0000976">
    <property type="term" value="F:transcription cis-regulatory region binding"/>
    <property type="evidence" value="ECO:0007669"/>
    <property type="project" value="TreeGrafter"/>
</dbReference>
<accession>A0A7W7Z9E5</accession>
<dbReference type="GO" id="GO:0003700">
    <property type="term" value="F:DNA-binding transcription factor activity"/>
    <property type="evidence" value="ECO:0007669"/>
    <property type="project" value="TreeGrafter"/>
</dbReference>